<evidence type="ECO:0000313" key="1">
    <source>
        <dbReference type="EMBL" id="GBM36051.1"/>
    </source>
</evidence>
<gene>
    <name evidence="1" type="ORF">AVEN_251103_1</name>
</gene>
<proteinExistence type="predicted"/>
<protein>
    <submittedName>
        <fullName evidence="1">Uncharacterized protein</fullName>
    </submittedName>
</protein>
<name>A0A4Y2F4K3_ARAVE</name>
<dbReference type="AlphaFoldDB" id="A0A4Y2F4K3"/>
<dbReference type="Proteomes" id="UP000499080">
    <property type="component" value="Unassembled WGS sequence"/>
</dbReference>
<comment type="caution">
    <text evidence="1">The sequence shown here is derived from an EMBL/GenBank/DDBJ whole genome shotgun (WGS) entry which is preliminary data.</text>
</comment>
<reference evidence="1 2" key="1">
    <citation type="journal article" date="2019" name="Sci. Rep.">
        <title>Orb-weaving spider Araneus ventricosus genome elucidates the spidroin gene catalogue.</title>
        <authorList>
            <person name="Kono N."/>
            <person name="Nakamura H."/>
            <person name="Ohtoshi R."/>
            <person name="Moran D.A.P."/>
            <person name="Shinohara A."/>
            <person name="Yoshida Y."/>
            <person name="Fujiwara M."/>
            <person name="Mori M."/>
            <person name="Tomita M."/>
            <person name="Arakawa K."/>
        </authorList>
    </citation>
    <scope>NUCLEOTIDE SEQUENCE [LARGE SCALE GENOMIC DNA]</scope>
</reference>
<dbReference type="EMBL" id="BGPR01094781">
    <property type="protein sequence ID" value="GBM36051.1"/>
    <property type="molecule type" value="Genomic_DNA"/>
</dbReference>
<sequence length="96" mass="11134">MDIHDHSMWRGGTPHHSNFQAIRFGWSFKGPDREYPSPTVNPILRVTAPTPIPALEMGLQQWFCGFRFHERACLPFPRVSTKVAFQLLWPDRPNGF</sequence>
<accession>A0A4Y2F4K3</accession>
<organism evidence="1 2">
    <name type="scientific">Araneus ventricosus</name>
    <name type="common">Orbweaver spider</name>
    <name type="synonym">Epeira ventricosa</name>
    <dbReference type="NCBI Taxonomy" id="182803"/>
    <lineage>
        <taxon>Eukaryota</taxon>
        <taxon>Metazoa</taxon>
        <taxon>Ecdysozoa</taxon>
        <taxon>Arthropoda</taxon>
        <taxon>Chelicerata</taxon>
        <taxon>Arachnida</taxon>
        <taxon>Araneae</taxon>
        <taxon>Araneomorphae</taxon>
        <taxon>Entelegynae</taxon>
        <taxon>Araneoidea</taxon>
        <taxon>Araneidae</taxon>
        <taxon>Araneus</taxon>
    </lineage>
</organism>
<keyword evidence="2" id="KW-1185">Reference proteome</keyword>
<evidence type="ECO:0000313" key="2">
    <source>
        <dbReference type="Proteomes" id="UP000499080"/>
    </source>
</evidence>